<protein>
    <submittedName>
        <fullName evidence="1">NS1 protein</fullName>
    </submittedName>
</protein>
<name>A0AAU7E1Y2_9VIRU</name>
<proteinExistence type="predicted"/>
<dbReference type="EMBL" id="PP711834">
    <property type="protein sequence ID" value="XBH23643.1"/>
    <property type="molecule type" value="Genomic_DNA"/>
</dbReference>
<evidence type="ECO:0000313" key="1">
    <source>
        <dbReference type="EMBL" id="XBH23643.1"/>
    </source>
</evidence>
<accession>A0AAU7E1Y2</accession>
<sequence length="91" mass="10300">MFPCQICDRMNQSVDVCFTHGTKSCEICFPRGSPDGQVGCFEMGEEEAEKEMAQMCDNRCNTCKMRNIYRPGCVLCAEIALECLDDLNKEQ</sequence>
<organism evidence="1">
    <name type="scientific">Rhinolophus bat parvovirus</name>
    <dbReference type="NCBI Taxonomy" id="3038986"/>
    <lineage>
        <taxon>Viruses</taxon>
        <taxon>Monodnaviria</taxon>
        <taxon>Shotokuvirae</taxon>
        <taxon>Cossaviricota</taxon>
        <taxon>Quintoviricetes</taxon>
        <taxon>Piccovirales</taxon>
        <taxon>Parvoviridae</taxon>
    </lineage>
</organism>
<reference evidence="1" key="1">
    <citation type="journal article" date="2024" name="Microbiome">
        <title>Substantial viral diversity in bats and rodents from East Africa: insights into evolution, recombination, and cocirculation.</title>
        <authorList>
            <person name="Wang D."/>
            <person name="Yang X."/>
            <person name="Ren Z."/>
            <person name="Hu B."/>
            <person name="Zhao H."/>
            <person name="Yang K."/>
            <person name="Shi P."/>
            <person name="Zhang Z."/>
            <person name="Feng Q."/>
            <person name="Nawenja C.V."/>
            <person name="Obanda V."/>
            <person name="Robert K."/>
            <person name="Nalikka B."/>
            <person name="Waruhiu C.N."/>
            <person name="Ochola G.O."/>
            <person name="Onyuok S.O."/>
            <person name="Ochieng H."/>
            <person name="Li B."/>
            <person name="Zhu Y."/>
            <person name="Si H."/>
            <person name="Yin J."/>
            <person name="Kristiansen K."/>
            <person name="Jin X."/>
            <person name="Xu X."/>
            <person name="Xiao M."/>
            <person name="Agwanda B."/>
            <person name="Ommeh S."/>
            <person name="Li J."/>
            <person name="Shi Z.L."/>
        </authorList>
    </citation>
    <scope>NUCLEOTIDE SEQUENCE</scope>
    <source>
        <strain evidence="1">10A/Kenya/KBR12SL/2018</strain>
    </source>
</reference>
<reference evidence="1" key="2">
    <citation type="submission" date="2024-02" db="EMBL/GenBank/DDBJ databases">
        <authorList>
            <person name="Hu B."/>
        </authorList>
    </citation>
    <scope>NUCLEOTIDE SEQUENCE</scope>
    <source>
        <strain evidence="1">10A/Kenya/KBR12SL/2018</strain>
    </source>
</reference>